<keyword evidence="4 6" id="KW-1133">Transmembrane helix</keyword>
<evidence type="ECO:0000313" key="7">
    <source>
        <dbReference type="EMBL" id="MBH0238326.1"/>
    </source>
</evidence>
<protein>
    <submittedName>
        <fullName evidence="7">CidA/LrgA family protein</fullName>
    </submittedName>
</protein>
<evidence type="ECO:0000256" key="2">
    <source>
        <dbReference type="ARBA" id="ARBA00022475"/>
    </source>
</evidence>
<feature type="transmembrane region" description="Helical" evidence="6">
    <location>
        <begin position="63"/>
        <end position="82"/>
    </location>
</feature>
<dbReference type="RefSeq" id="WP_197311408.1">
    <property type="nucleotide sequence ID" value="NZ_JADZLT010000050.1"/>
</dbReference>
<sequence>MIRGLTILLGFQLLGEVLARGLGLAVPGPVLGLLGLAAALMLAARQGVFGLAGVEATDVGKAAVTLLGVLGVLFVPAGVGIMQQYGLLLEHGVALLAVLVLSTVVTLVATVWTFVGVKRLLARRSGGRDG</sequence>
<organism evidence="7 8">
    <name type="scientific">Methylobrevis albus</name>
    <dbReference type="NCBI Taxonomy" id="2793297"/>
    <lineage>
        <taxon>Bacteria</taxon>
        <taxon>Pseudomonadati</taxon>
        <taxon>Pseudomonadota</taxon>
        <taxon>Alphaproteobacteria</taxon>
        <taxon>Hyphomicrobiales</taxon>
        <taxon>Pleomorphomonadaceae</taxon>
        <taxon>Methylobrevis</taxon>
    </lineage>
</organism>
<comment type="subcellular location">
    <subcellularLocation>
        <location evidence="1">Cell membrane</location>
        <topology evidence="1">Multi-pass membrane protein</topology>
    </subcellularLocation>
</comment>
<name>A0A931I3P7_9HYPH</name>
<dbReference type="AlphaFoldDB" id="A0A931I3P7"/>
<dbReference type="PANTHER" id="PTHR33931">
    <property type="entry name" value="HOLIN-LIKE PROTEIN CIDA-RELATED"/>
    <property type="match status" value="1"/>
</dbReference>
<dbReference type="Pfam" id="PF03788">
    <property type="entry name" value="LrgA"/>
    <property type="match status" value="1"/>
</dbReference>
<dbReference type="GO" id="GO:0005886">
    <property type="term" value="C:plasma membrane"/>
    <property type="evidence" value="ECO:0007669"/>
    <property type="project" value="UniProtKB-SubCell"/>
</dbReference>
<comment type="caution">
    <text evidence="7">The sequence shown here is derived from an EMBL/GenBank/DDBJ whole genome shotgun (WGS) entry which is preliminary data.</text>
</comment>
<accession>A0A931I3P7</accession>
<keyword evidence="3 6" id="KW-0812">Transmembrane</keyword>
<keyword evidence="5 6" id="KW-0472">Membrane</keyword>
<gene>
    <name evidence="7" type="ORF">I5731_10865</name>
</gene>
<dbReference type="PANTHER" id="PTHR33931:SF2">
    <property type="entry name" value="HOLIN-LIKE PROTEIN CIDA"/>
    <property type="match status" value="1"/>
</dbReference>
<dbReference type="Proteomes" id="UP000631694">
    <property type="component" value="Unassembled WGS sequence"/>
</dbReference>
<keyword evidence="8" id="KW-1185">Reference proteome</keyword>
<dbReference type="EMBL" id="JADZLT010000050">
    <property type="protein sequence ID" value="MBH0238326.1"/>
    <property type="molecule type" value="Genomic_DNA"/>
</dbReference>
<evidence type="ECO:0000256" key="1">
    <source>
        <dbReference type="ARBA" id="ARBA00004651"/>
    </source>
</evidence>
<evidence type="ECO:0000256" key="4">
    <source>
        <dbReference type="ARBA" id="ARBA00022989"/>
    </source>
</evidence>
<evidence type="ECO:0000256" key="3">
    <source>
        <dbReference type="ARBA" id="ARBA00022692"/>
    </source>
</evidence>
<feature type="transmembrane region" description="Helical" evidence="6">
    <location>
        <begin position="29"/>
        <end position="51"/>
    </location>
</feature>
<reference evidence="7" key="1">
    <citation type="submission" date="2020-12" db="EMBL/GenBank/DDBJ databases">
        <title>Methylobrevis albus sp. nov., isolated from fresh water lack sediment.</title>
        <authorList>
            <person name="Zou Q."/>
        </authorList>
    </citation>
    <scope>NUCLEOTIDE SEQUENCE</scope>
    <source>
        <strain evidence="7">L22</strain>
    </source>
</reference>
<evidence type="ECO:0000313" key="8">
    <source>
        <dbReference type="Proteomes" id="UP000631694"/>
    </source>
</evidence>
<keyword evidence="2" id="KW-1003">Cell membrane</keyword>
<feature type="transmembrane region" description="Helical" evidence="6">
    <location>
        <begin position="94"/>
        <end position="115"/>
    </location>
</feature>
<evidence type="ECO:0000256" key="6">
    <source>
        <dbReference type="SAM" id="Phobius"/>
    </source>
</evidence>
<proteinExistence type="predicted"/>
<evidence type="ECO:0000256" key="5">
    <source>
        <dbReference type="ARBA" id="ARBA00023136"/>
    </source>
</evidence>
<dbReference type="InterPro" id="IPR005538">
    <property type="entry name" value="LrgA/CidA"/>
</dbReference>